<comment type="caution">
    <text evidence="2">The sequence shown here is derived from an EMBL/GenBank/DDBJ whole genome shotgun (WGS) entry which is preliminary data.</text>
</comment>
<dbReference type="Proteomes" id="UP000276834">
    <property type="component" value="Unassembled WGS sequence"/>
</dbReference>
<evidence type="ECO:0000313" key="2">
    <source>
        <dbReference type="EMBL" id="RLW11694.1"/>
    </source>
</evidence>
<proteinExistence type="predicted"/>
<keyword evidence="1" id="KW-0812">Transmembrane</keyword>
<accession>A0A3L8SZB4</accession>
<keyword evidence="1" id="KW-1133">Transmembrane helix</keyword>
<sequence>MKTDTARSIAIHILLYYKVMVAIFLRLEGLTVVTTRTPENGGLLRSSGSAEACLSRGYQKSVSVTGVDVIDFKGQI</sequence>
<gene>
    <name evidence="2" type="ORF">DV515_00001349</name>
</gene>
<keyword evidence="1" id="KW-0472">Membrane</keyword>
<feature type="transmembrane region" description="Helical" evidence="1">
    <location>
        <begin position="6"/>
        <end position="27"/>
    </location>
</feature>
<keyword evidence="3" id="KW-1185">Reference proteome</keyword>
<evidence type="ECO:0000256" key="1">
    <source>
        <dbReference type="SAM" id="Phobius"/>
    </source>
</evidence>
<dbReference type="AlphaFoldDB" id="A0A3L8SZB4"/>
<organism evidence="2 3">
    <name type="scientific">Chloebia gouldiae</name>
    <name type="common">Gouldian finch</name>
    <name type="synonym">Erythrura gouldiae</name>
    <dbReference type="NCBI Taxonomy" id="44316"/>
    <lineage>
        <taxon>Eukaryota</taxon>
        <taxon>Metazoa</taxon>
        <taxon>Chordata</taxon>
        <taxon>Craniata</taxon>
        <taxon>Vertebrata</taxon>
        <taxon>Euteleostomi</taxon>
        <taxon>Archelosauria</taxon>
        <taxon>Archosauria</taxon>
        <taxon>Dinosauria</taxon>
        <taxon>Saurischia</taxon>
        <taxon>Theropoda</taxon>
        <taxon>Coelurosauria</taxon>
        <taxon>Aves</taxon>
        <taxon>Neognathae</taxon>
        <taxon>Neoaves</taxon>
        <taxon>Telluraves</taxon>
        <taxon>Australaves</taxon>
        <taxon>Passeriformes</taxon>
        <taxon>Passeroidea</taxon>
        <taxon>Passeridae</taxon>
        <taxon>Chloebia</taxon>
    </lineage>
</organism>
<evidence type="ECO:0000313" key="3">
    <source>
        <dbReference type="Proteomes" id="UP000276834"/>
    </source>
</evidence>
<protein>
    <submittedName>
        <fullName evidence="2">Uncharacterized protein</fullName>
    </submittedName>
</protein>
<name>A0A3L8SZB4_CHLGU</name>
<reference evidence="2 3" key="1">
    <citation type="journal article" date="2018" name="Proc. R. Soc. B">
        <title>A non-coding region near Follistatin controls head colour polymorphism in the Gouldian finch.</title>
        <authorList>
            <person name="Toomey M.B."/>
            <person name="Marques C.I."/>
            <person name="Andrade P."/>
            <person name="Araujo P.M."/>
            <person name="Sabatino S."/>
            <person name="Gazda M.A."/>
            <person name="Afonso S."/>
            <person name="Lopes R.J."/>
            <person name="Corbo J.C."/>
            <person name="Carneiro M."/>
        </authorList>
    </citation>
    <scope>NUCLEOTIDE SEQUENCE [LARGE SCALE GENOMIC DNA]</scope>
    <source>
        <strain evidence="2">Red01</strain>
        <tissue evidence="2">Muscle</tissue>
    </source>
</reference>
<dbReference type="EMBL" id="QUSF01000003">
    <property type="protein sequence ID" value="RLW11694.1"/>
    <property type="molecule type" value="Genomic_DNA"/>
</dbReference>